<evidence type="ECO:0000313" key="2">
    <source>
        <dbReference type="Proteomes" id="UP000053342"/>
    </source>
</evidence>
<organism evidence="1 2">
    <name type="scientific">Exophiala oligosperma</name>
    <dbReference type="NCBI Taxonomy" id="215243"/>
    <lineage>
        <taxon>Eukaryota</taxon>
        <taxon>Fungi</taxon>
        <taxon>Dikarya</taxon>
        <taxon>Ascomycota</taxon>
        <taxon>Pezizomycotina</taxon>
        <taxon>Eurotiomycetes</taxon>
        <taxon>Chaetothyriomycetidae</taxon>
        <taxon>Chaetothyriales</taxon>
        <taxon>Herpotrichiellaceae</taxon>
        <taxon>Exophiala</taxon>
    </lineage>
</organism>
<name>A0A0D2EDY1_9EURO</name>
<accession>A0A0D2EDY1</accession>
<keyword evidence="2" id="KW-1185">Reference proteome</keyword>
<dbReference type="RefSeq" id="XP_016266354.1">
    <property type="nucleotide sequence ID" value="XM_016402457.1"/>
</dbReference>
<dbReference type="Proteomes" id="UP000053342">
    <property type="component" value="Unassembled WGS sequence"/>
</dbReference>
<protein>
    <submittedName>
        <fullName evidence="1">Uncharacterized protein</fullName>
    </submittedName>
</protein>
<dbReference type="EMBL" id="KN847333">
    <property type="protein sequence ID" value="KIW46138.1"/>
    <property type="molecule type" value="Genomic_DNA"/>
</dbReference>
<dbReference type="EMBL" id="KN847333">
    <property type="protein sequence ID" value="KIW46139.1"/>
    <property type="molecule type" value="Genomic_DNA"/>
</dbReference>
<proteinExistence type="predicted"/>
<dbReference type="AlphaFoldDB" id="A0A0D2EDY1"/>
<dbReference type="HOGENOM" id="CLU_1695479_0_0_1"/>
<dbReference type="RefSeq" id="XP_016266355.1">
    <property type="nucleotide sequence ID" value="XM_016402458.1"/>
</dbReference>
<reference evidence="1 2" key="1">
    <citation type="submission" date="2015-01" db="EMBL/GenBank/DDBJ databases">
        <title>The Genome Sequence of Exophiala oligosperma CBS72588.</title>
        <authorList>
            <consortium name="The Broad Institute Genomics Platform"/>
            <person name="Cuomo C."/>
            <person name="de Hoog S."/>
            <person name="Gorbushina A."/>
            <person name="Stielow B."/>
            <person name="Teixiera M."/>
            <person name="Abouelleil A."/>
            <person name="Chapman S.B."/>
            <person name="Priest M."/>
            <person name="Young S.K."/>
            <person name="Wortman J."/>
            <person name="Nusbaum C."/>
            <person name="Birren B."/>
        </authorList>
    </citation>
    <scope>NUCLEOTIDE SEQUENCE [LARGE SCALE GENOMIC DNA]</scope>
    <source>
        <strain evidence="1 2">CBS 72588</strain>
    </source>
</reference>
<dbReference type="GeneID" id="27353900"/>
<evidence type="ECO:0000313" key="1">
    <source>
        <dbReference type="EMBL" id="KIW46139.1"/>
    </source>
</evidence>
<sequence>MKEDGKDLINGTGTRKDGWALDVDQRLQNPTRASGGGRLVWLRGHRCEEPDLRCPAKIRGERYFMMRKRQNTPLLRSGTETHTCCKSSTKRRFERTNPTMYNNPKSKHFTTKPQTSSLFKGAHHHLQPWGIISTLYKDISKYQRARKEMAAVHSV</sequence>
<gene>
    <name evidence="1" type="ORF">PV06_01826</name>
</gene>
<dbReference type="VEuPathDB" id="FungiDB:PV06_01826"/>